<name>A0A1H0K2Y7_9PSED</name>
<dbReference type="Proteomes" id="UP000198827">
    <property type="component" value="Chromosome I"/>
</dbReference>
<accession>A0A1H0K2Y7</accession>
<reference evidence="1 2" key="1">
    <citation type="submission" date="2016-10" db="EMBL/GenBank/DDBJ databases">
        <authorList>
            <person name="de Groot N.N."/>
        </authorList>
    </citation>
    <scope>NUCLEOTIDE SEQUENCE [LARGE SCALE GENOMIC DNA]</scope>
    <source>
        <strain evidence="1 2">CECT 7543</strain>
    </source>
</reference>
<dbReference type="Pfam" id="PF13957">
    <property type="entry name" value="YafO_toxin"/>
    <property type="match status" value="1"/>
</dbReference>
<dbReference type="AlphaFoldDB" id="A0A1H0K2Y7"/>
<gene>
    <name evidence="1" type="ORF">SAMN04489798_3117</name>
</gene>
<sequence length="139" mass="16298">MPAVQISALFEQISNWKNFAAHFYNYKVCGELPAIFGRDERLDLTDMHHIHLASTQAIQARWAKIDRQYYRTALVDDPDNDFWLIYAYDAFRDVYLLLTITGPDAHNRSEWGSFLRTVHCEIVEPWVVGKVIYPDLDDF</sequence>
<dbReference type="InterPro" id="IPR020353">
    <property type="entry name" value="Toxin_YafO"/>
</dbReference>
<dbReference type="EMBL" id="LT629705">
    <property type="protein sequence ID" value="SDO50254.1"/>
    <property type="molecule type" value="Genomic_DNA"/>
</dbReference>
<evidence type="ECO:0000313" key="1">
    <source>
        <dbReference type="EMBL" id="SDO50254.1"/>
    </source>
</evidence>
<dbReference type="OrthoDB" id="6868948at2"/>
<dbReference type="RefSeq" id="WP_090182069.1">
    <property type="nucleotide sequence ID" value="NZ_LT629705.1"/>
</dbReference>
<proteinExistence type="predicted"/>
<evidence type="ECO:0000313" key="2">
    <source>
        <dbReference type="Proteomes" id="UP000198827"/>
    </source>
</evidence>
<protein>
    <submittedName>
        <fullName evidence="1">Toxin YafO, type II toxin-antitoxin system</fullName>
    </submittedName>
</protein>
<organism evidence="1 2">
    <name type="scientific">Pseudomonas arsenicoxydans</name>
    <dbReference type="NCBI Taxonomy" id="702115"/>
    <lineage>
        <taxon>Bacteria</taxon>
        <taxon>Pseudomonadati</taxon>
        <taxon>Pseudomonadota</taxon>
        <taxon>Gammaproteobacteria</taxon>
        <taxon>Pseudomonadales</taxon>
        <taxon>Pseudomonadaceae</taxon>
        <taxon>Pseudomonas</taxon>
    </lineage>
</organism>